<keyword evidence="5" id="KW-0732">Signal</keyword>
<protein>
    <submittedName>
        <fullName evidence="7">Cytochrome C oxidase, cbb3-type, subunit III</fullName>
    </submittedName>
</protein>
<dbReference type="SUPFAM" id="SSF46626">
    <property type="entry name" value="Cytochrome c"/>
    <property type="match status" value="1"/>
</dbReference>
<evidence type="ECO:0000313" key="8">
    <source>
        <dbReference type="Proteomes" id="UP000325289"/>
    </source>
</evidence>
<accession>A0A1I1X5Y5</accession>
<dbReference type="InterPro" id="IPR036909">
    <property type="entry name" value="Cyt_c-like_dom_sf"/>
</dbReference>
<dbReference type="Gene3D" id="1.10.760.10">
    <property type="entry name" value="Cytochrome c-like domain"/>
    <property type="match status" value="1"/>
</dbReference>
<dbReference type="PROSITE" id="PS51007">
    <property type="entry name" value="CYTC"/>
    <property type="match status" value="1"/>
</dbReference>
<dbReference type="Proteomes" id="UP000325289">
    <property type="component" value="Unassembled WGS sequence"/>
</dbReference>
<evidence type="ECO:0000256" key="1">
    <source>
        <dbReference type="ARBA" id="ARBA00022617"/>
    </source>
</evidence>
<dbReference type="Pfam" id="PF13442">
    <property type="entry name" value="Cytochrome_CBB3"/>
    <property type="match status" value="1"/>
</dbReference>
<dbReference type="GO" id="GO:0046872">
    <property type="term" value="F:metal ion binding"/>
    <property type="evidence" value="ECO:0007669"/>
    <property type="project" value="UniProtKB-KW"/>
</dbReference>
<name>A0A1I1X5Y5_9RHOB</name>
<dbReference type="GO" id="GO:0020037">
    <property type="term" value="F:heme binding"/>
    <property type="evidence" value="ECO:0007669"/>
    <property type="project" value="InterPro"/>
</dbReference>
<proteinExistence type="predicted"/>
<evidence type="ECO:0000313" key="7">
    <source>
        <dbReference type="EMBL" id="SFE02826.1"/>
    </source>
</evidence>
<feature type="domain" description="Cytochrome c" evidence="6">
    <location>
        <begin position="22"/>
        <end position="132"/>
    </location>
</feature>
<dbReference type="RefSeq" id="WP_188129651.1">
    <property type="nucleotide sequence ID" value="NZ_FOMS01000005.1"/>
</dbReference>
<evidence type="ECO:0000256" key="4">
    <source>
        <dbReference type="PROSITE-ProRule" id="PRU00433"/>
    </source>
</evidence>
<dbReference type="InterPro" id="IPR009056">
    <property type="entry name" value="Cyt_c-like_dom"/>
</dbReference>
<gene>
    <name evidence="7" type="ORF">SAMN04515678_105252</name>
</gene>
<keyword evidence="3 4" id="KW-0408">Iron</keyword>
<feature type="signal peptide" evidence="5">
    <location>
        <begin position="1"/>
        <end position="17"/>
    </location>
</feature>
<evidence type="ECO:0000259" key="6">
    <source>
        <dbReference type="PROSITE" id="PS51007"/>
    </source>
</evidence>
<keyword evidence="1 4" id="KW-0349">Heme</keyword>
<reference evidence="7 8" key="1">
    <citation type="submission" date="2016-10" db="EMBL/GenBank/DDBJ databases">
        <authorList>
            <person name="Varghese N."/>
            <person name="Submissions S."/>
        </authorList>
    </citation>
    <scope>NUCLEOTIDE SEQUENCE [LARGE SCALE GENOMIC DNA]</scope>
    <source>
        <strain evidence="8">YIM D21,KCTC 23444,ACCC 10710</strain>
    </source>
</reference>
<feature type="chain" id="PRO_5009301992" evidence="5">
    <location>
        <begin position="18"/>
        <end position="135"/>
    </location>
</feature>
<dbReference type="GO" id="GO:0009055">
    <property type="term" value="F:electron transfer activity"/>
    <property type="evidence" value="ECO:0007669"/>
    <property type="project" value="InterPro"/>
</dbReference>
<evidence type="ECO:0000256" key="2">
    <source>
        <dbReference type="ARBA" id="ARBA00022723"/>
    </source>
</evidence>
<dbReference type="EMBL" id="FOMS01000005">
    <property type="protein sequence ID" value="SFE02826.1"/>
    <property type="molecule type" value="Genomic_DNA"/>
</dbReference>
<evidence type="ECO:0000256" key="5">
    <source>
        <dbReference type="SAM" id="SignalP"/>
    </source>
</evidence>
<dbReference type="AlphaFoldDB" id="A0A1I1X5Y5"/>
<keyword evidence="2 4" id="KW-0479">Metal-binding</keyword>
<keyword evidence="8" id="KW-1185">Reference proteome</keyword>
<evidence type="ECO:0000256" key="3">
    <source>
        <dbReference type="ARBA" id="ARBA00023004"/>
    </source>
</evidence>
<organism evidence="7 8">
    <name type="scientific">Roseivivax sediminis</name>
    <dbReference type="NCBI Taxonomy" id="936889"/>
    <lineage>
        <taxon>Bacteria</taxon>
        <taxon>Pseudomonadati</taxon>
        <taxon>Pseudomonadota</taxon>
        <taxon>Alphaproteobacteria</taxon>
        <taxon>Rhodobacterales</taxon>
        <taxon>Roseobacteraceae</taxon>
        <taxon>Roseivivax</taxon>
    </lineage>
</organism>
<sequence>MRIALALAAILAGPSMAQEVGPSPATGQAVYSVFCQSCHGAGGTGDGDFADLLSVRPADLTRIAARAGGSFPEEQVMRHIDGRDDVRGHGVIMPVFGPLFDLEVALGNTETGEAVLTETSVADLTVWIETIQVSE</sequence>